<dbReference type="EMBL" id="LNYU01000048">
    <property type="protein sequence ID" value="KTD60655.1"/>
    <property type="molecule type" value="Genomic_DNA"/>
</dbReference>
<sequence length="144" mass="16686">MAIFIKKISSDEDIKKCLQIRFKVFVEGQHVPLREDVDGKDDESDHYLLLSNEQPAGTARVRYVEDFAKIERVAILDEYQGKGLGFALMRFILSDLQKRTLIKKIKLSSQAYAIPFYEKLGFLVCSDEYMDAGIPHKDMRLFFE</sequence>
<accession>A0A0W0YVB2</accession>
<dbReference type="Gene3D" id="3.40.630.30">
    <property type="match status" value="1"/>
</dbReference>
<gene>
    <name evidence="2" type="ORF">Lsan_1946</name>
</gene>
<dbReference type="AlphaFoldDB" id="A0A0W0YVB2"/>
<dbReference type="InterPro" id="IPR016181">
    <property type="entry name" value="Acyl_CoA_acyltransferase"/>
</dbReference>
<dbReference type="Proteomes" id="UP000054703">
    <property type="component" value="Unassembled WGS sequence"/>
</dbReference>
<keyword evidence="2" id="KW-0808">Transferase</keyword>
<name>A0A0W0YVB2_9GAMM</name>
<proteinExistence type="predicted"/>
<dbReference type="PROSITE" id="PS51186">
    <property type="entry name" value="GNAT"/>
    <property type="match status" value="1"/>
</dbReference>
<evidence type="ECO:0000259" key="1">
    <source>
        <dbReference type="PROSITE" id="PS51186"/>
    </source>
</evidence>
<dbReference type="PATRIC" id="fig|45074.5.peg.2080"/>
<dbReference type="GO" id="GO:0004343">
    <property type="term" value="F:glucosamine 6-phosphate N-acetyltransferase activity"/>
    <property type="evidence" value="ECO:0007669"/>
    <property type="project" value="TreeGrafter"/>
</dbReference>
<dbReference type="PANTHER" id="PTHR13355">
    <property type="entry name" value="GLUCOSAMINE 6-PHOSPHATE N-ACETYLTRANSFERASE"/>
    <property type="match status" value="1"/>
</dbReference>
<evidence type="ECO:0000313" key="3">
    <source>
        <dbReference type="Proteomes" id="UP000054703"/>
    </source>
</evidence>
<evidence type="ECO:0000313" key="2">
    <source>
        <dbReference type="EMBL" id="KTD60655.1"/>
    </source>
</evidence>
<organism evidence="2 3">
    <name type="scientific">Legionella santicrucis</name>
    <dbReference type="NCBI Taxonomy" id="45074"/>
    <lineage>
        <taxon>Bacteria</taxon>
        <taxon>Pseudomonadati</taxon>
        <taxon>Pseudomonadota</taxon>
        <taxon>Gammaproteobacteria</taxon>
        <taxon>Legionellales</taxon>
        <taxon>Legionellaceae</taxon>
        <taxon>Legionella</taxon>
    </lineage>
</organism>
<dbReference type="InterPro" id="IPR000182">
    <property type="entry name" value="GNAT_dom"/>
</dbReference>
<keyword evidence="3" id="KW-1185">Reference proteome</keyword>
<dbReference type="InterPro" id="IPR039143">
    <property type="entry name" value="GNPNAT1-like"/>
</dbReference>
<dbReference type="PANTHER" id="PTHR13355:SF11">
    <property type="entry name" value="GLUCOSAMINE 6-PHOSPHATE N-ACETYLTRANSFERASE"/>
    <property type="match status" value="1"/>
</dbReference>
<reference evidence="2 3" key="1">
    <citation type="submission" date="2015-11" db="EMBL/GenBank/DDBJ databases">
        <title>Genomic analysis of 38 Legionella species identifies large and diverse effector repertoires.</title>
        <authorList>
            <person name="Burstein D."/>
            <person name="Amaro F."/>
            <person name="Zusman T."/>
            <person name="Lifshitz Z."/>
            <person name="Cohen O."/>
            <person name="Gilbert J.A."/>
            <person name="Pupko T."/>
            <person name="Shuman H.A."/>
            <person name="Segal G."/>
        </authorList>
    </citation>
    <scope>NUCLEOTIDE SEQUENCE [LARGE SCALE GENOMIC DNA]</scope>
    <source>
        <strain evidence="2 3">SC-63-C7</strain>
    </source>
</reference>
<protein>
    <submittedName>
        <fullName evidence="2">GNAT family acetyltransferase</fullName>
    </submittedName>
</protein>
<dbReference type="OrthoDB" id="9796171at2"/>
<dbReference type="Pfam" id="PF13673">
    <property type="entry name" value="Acetyltransf_10"/>
    <property type="match status" value="1"/>
</dbReference>
<dbReference type="CDD" id="cd04301">
    <property type="entry name" value="NAT_SF"/>
    <property type="match status" value="1"/>
</dbReference>
<dbReference type="SUPFAM" id="SSF55729">
    <property type="entry name" value="Acyl-CoA N-acyltransferases (Nat)"/>
    <property type="match status" value="1"/>
</dbReference>
<dbReference type="RefSeq" id="WP_058514256.1">
    <property type="nucleotide sequence ID" value="NZ_CAAAIH010000073.1"/>
</dbReference>
<comment type="caution">
    <text evidence="2">The sequence shown here is derived from an EMBL/GenBank/DDBJ whole genome shotgun (WGS) entry which is preliminary data.</text>
</comment>
<feature type="domain" description="N-acetyltransferase" evidence="1">
    <location>
        <begin position="3"/>
        <end position="144"/>
    </location>
</feature>